<sequence>MANPAYIIPGLDGTKSAGTNITRSSLPKPVPGRSQVLVQIKAVALNYRDILVVDHSPAYPLIAMPSLVPCSDAAGTIESVGPDSKWKPGENVLLHPSNWLSGDVRNFRTEEVFGAGTVHGTLQKYIVINDERVIRAPRNLTIEEAATLPTAGGPAVNALCYGPQKLAKGDVVLTQGTGGVSCFAIQIATAIGATVIATSSSDEKLKVAKALGAQHLINYKTTPNWHEEVLRITSGKGVDHVVEVGGAQTIVKSLQSLRTGGLISVIGILSESAPADLVPLILYGGKTVRGVIVLNKELTEEFVKFIEEHDIHPAISKTFSFEQAAEALECLRNQTSIGKIIIKIDV</sequence>
<reference evidence="2 3" key="1">
    <citation type="journal article" date="2016" name="Nat. Commun.">
        <title>Ectomycorrhizal ecology is imprinted in the genome of the dominant symbiotic fungus Cenococcum geophilum.</title>
        <authorList>
            <consortium name="DOE Joint Genome Institute"/>
            <person name="Peter M."/>
            <person name="Kohler A."/>
            <person name="Ohm R.A."/>
            <person name="Kuo A."/>
            <person name="Krutzmann J."/>
            <person name="Morin E."/>
            <person name="Arend M."/>
            <person name="Barry K.W."/>
            <person name="Binder M."/>
            <person name="Choi C."/>
            <person name="Clum A."/>
            <person name="Copeland A."/>
            <person name="Grisel N."/>
            <person name="Haridas S."/>
            <person name="Kipfer T."/>
            <person name="LaButti K."/>
            <person name="Lindquist E."/>
            <person name="Lipzen A."/>
            <person name="Maire R."/>
            <person name="Meier B."/>
            <person name="Mihaltcheva S."/>
            <person name="Molinier V."/>
            <person name="Murat C."/>
            <person name="Poggeler S."/>
            <person name="Quandt C.A."/>
            <person name="Sperisen C."/>
            <person name="Tritt A."/>
            <person name="Tisserant E."/>
            <person name="Crous P.W."/>
            <person name="Henrissat B."/>
            <person name="Nehls U."/>
            <person name="Egli S."/>
            <person name="Spatafora J.W."/>
            <person name="Grigoriev I.V."/>
            <person name="Martin F.M."/>
        </authorList>
    </citation>
    <scope>NUCLEOTIDE SEQUENCE [LARGE SCALE GENOMIC DNA]</scope>
    <source>
        <strain evidence="2 3">CBS 207.34</strain>
    </source>
</reference>
<dbReference type="SUPFAM" id="SSF50129">
    <property type="entry name" value="GroES-like"/>
    <property type="match status" value="1"/>
</dbReference>
<dbReference type="Pfam" id="PF00107">
    <property type="entry name" value="ADH_zinc_N"/>
    <property type="match status" value="1"/>
</dbReference>
<dbReference type="InterPro" id="IPR036291">
    <property type="entry name" value="NAD(P)-bd_dom_sf"/>
</dbReference>
<keyword evidence="3" id="KW-1185">Reference proteome</keyword>
<dbReference type="InterPro" id="IPR011032">
    <property type="entry name" value="GroES-like_sf"/>
</dbReference>
<dbReference type="AlphaFoldDB" id="A0A8E2EUA6"/>
<feature type="domain" description="Enoyl reductase (ER)" evidence="1">
    <location>
        <begin position="18"/>
        <end position="342"/>
    </location>
</feature>
<gene>
    <name evidence="2" type="ORF">AOQ84DRAFT_345389</name>
</gene>
<dbReference type="Pfam" id="PF08240">
    <property type="entry name" value="ADH_N"/>
    <property type="match status" value="1"/>
</dbReference>
<dbReference type="CDD" id="cd08276">
    <property type="entry name" value="MDR7"/>
    <property type="match status" value="1"/>
</dbReference>
<dbReference type="InterPro" id="IPR052711">
    <property type="entry name" value="Zinc_ADH-like"/>
</dbReference>
<dbReference type="InterPro" id="IPR020843">
    <property type="entry name" value="ER"/>
</dbReference>
<dbReference type="InterPro" id="IPR013154">
    <property type="entry name" value="ADH-like_N"/>
</dbReference>
<accession>A0A8E2EUA6</accession>
<dbReference type="SUPFAM" id="SSF51735">
    <property type="entry name" value="NAD(P)-binding Rossmann-fold domains"/>
    <property type="match status" value="1"/>
</dbReference>
<dbReference type="InterPro" id="IPR013149">
    <property type="entry name" value="ADH-like_C"/>
</dbReference>
<dbReference type="Proteomes" id="UP000250140">
    <property type="component" value="Unassembled WGS sequence"/>
</dbReference>
<dbReference type="Gene3D" id="3.40.50.720">
    <property type="entry name" value="NAD(P)-binding Rossmann-like Domain"/>
    <property type="match status" value="1"/>
</dbReference>
<dbReference type="OrthoDB" id="3509362at2759"/>
<evidence type="ECO:0000313" key="2">
    <source>
        <dbReference type="EMBL" id="OCL05011.1"/>
    </source>
</evidence>
<dbReference type="PANTHER" id="PTHR45033">
    <property type="match status" value="1"/>
</dbReference>
<evidence type="ECO:0000313" key="3">
    <source>
        <dbReference type="Proteomes" id="UP000250140"/>
    </source>
</evidence>
<protein>
    <submittedName>
        <fullName evidence="2">Putative alcohol dehydrogenase</fullName>
    </submittedName>
</protein>
<organism evidence="2 3">
    <name type="scientific">Glonium stellatum</name>
    <dbReference type="NCBI Taxonomy" id="574774"/>
    <lineage>
        <taxon>Eukaryota</taxon>
        <taxon>Fungi</taxon>
        <taxon>Dikarya</taxon>
        <taxon>Ascomycota</taxon>
        <taxon>Pezizomycotina</taxon>
        <taxon>Dothideomycetes</taxon>
        <taxon>Pleosporomycetidae</taxon>
        <taxon>Gloniales</taxon>
        <taxon>Gloniaceae</taxon>
        <taxon>Glonium</taxon>
    </lineage>
</organism>
<dbReference type="Gene3D" id="3.90.180.10">
    <property type="entry name" value="Medium-chain alcohol dehydrogenases, catalytic domain"/>
    <property type="match status" value="1"/>
</dbReference>
<dbReference type="EMBL" id="KV750391">
    <property type="protein sequence ID" value="OCL05011.1"/>
    <property type="molecule type" value="Genomic_DNA"/>
</dbReference>
<evidence type="ECO:0000259" key="1">
    <source>
        <dbReference type="SMART" id="SM00829"/>
    </source>
</evidence>
<dbReference type="SMART" id="SM00829">
    <property type="entry name" value="PKS_ER"/>
    <property type="match status" value="1"/>
</dbReference>
<dbReference type="PANTHER" id="PTHR45033:SF2">
    <property type="entry name" value="ZINC-TYPE ALCOHOL DEHYDROGENASE-LIKE PROTEIN C1773.06C"/>
    <property type="match status" value="1"/>
</dbReference>
<name>A0A8E2EUA6_9PEZI</name>
<dbReference type="GO" id="GO:0016491">
    <property type="term" value="F:oxidoreductase activity"/>
    <property type="evidence" value="ECO:0007669"/>
    <property type="project" value="InterPro"/>
</dbReference>
<proteinExistence type="predicted"/>